<accession>A0A1N7SXP0</accession>
<proteinExistence type="predicted"/>
<organism evidence="1 2">
    <name type="scientific">Paraburkholderia piptadeniae</name>
    <dbReference type="NCBI Taxonomy" id="1701573"/>
    <lineage>
        <taxon>Bacteria</taxon>
        <taxon>Pseudomonadati</taxon>
        <taxon>Pseudomonadota</taxon>
        <taxon>Betaproteobacteria</taxon>
        <taxon>Burkholderiales</taxon>
        <taxon>Burkholderiaceae</taxon>
        <taxon>Paraburkholderia</taxon>
    </lineage>
</organism>
<name>A0A1N7SXP0_9BURK</name>
<evidence type="ECO:0000313" key="1">
    <source>
        <dbReference type="EMBL" id="SIT52213.1"/>
    </source>
</evidence>
<evidence type="ECO:0000313" key="2">
    <source>
        <dbReference type="Proteomes" id="UP000195569"/>
    </source>
</evidence>
<reference evidence="1" key="1">
    <citation type="submission" date="2016-12" db="EMBL/GenBank/DDBJ databases">
        <authorList>
            <person name="Moulin L."/>
        </authorList>
    </citation>
    <scope>NUCLEOTIDE SEQUENCE [LARGE SCALE GENOMIC DNA]</scope>
    <source>
        <strain evidence="1">STM 7183</strain>
    </source>
</reference>
<dbReference type="Proteomes" id="UP000195569">
    <property type="component" value="Unassembled WGS sequence"/>
</dbReference>
<protein>
    <submittedName>
        <fullName evidence="1">Uncharacterized protein</fullName>
    </submittedName>
</protein>
<dbReference type="EMBL" id="CYGY02000214">
    <property type="protein sequence ID" value="SIT52213.1"/>
    <property type="molecule type" value="Genomic_DNA"/>
</dbReference>
<gene>
    <name evidence="1" type="ORF">BN2476_2140001</name>
</gene>
<keyword evidence="2" id="KW-1185">Reference proteome</keyword>
<comment type="caution">
    <text evidence="1">The sequence shown here is derived from an EMBL/GenBank/DDBJ whole genome shotgun (WGS) entry which is preliminary data.</text>
</comment>
<sequence>MRRWHYATKTSHGGLSGLTQIASLEHEAIRLHPAVDFVITARETDAFDFRAPSSA</sequence>
<dbReference type="AlphaFoldDB" id="A0A1N7SXP0"/>